<evidence type="ECO:0000256" key="6">
    <source>
        <dbReference type="ARBA" id="ARBA00051722"/>
    </source>
</evidence>
<protein>
    <recommendedName>
        <fullName evidence="2">protein-tyrosine-phosphatase</fullName>
        <ecNumber evidence="2">3.1.3.48</ecNumber>
    </recommendedName>
</protein>
<evidence type="ECO:0000313" key="9">
    <source>
        <dbReference type="EnsemblPlants" id="Zm00001eb026740_P002"/>
    </source>
</evidence>
<keyword evidence="8" id="KW-0479">Metal-binding</keyword>
<comment type="cofactor">
    <cofactor evidence="8">
        <name>Mg(2+)</name>
        <dbReference type="ChEBI" id="CHEBI:18420"/>
    </cofactor>
    <text evidence="8">Binds 1 Mg(2+) ion per subunit.</text>
</comment>
<proteinExistence type="inferred from homology"/>
<dbReference type="Gramene" id="Zm00001eb026740_T002">
    <property type="protein sequence ID" value="Zm00001eb026740_P002"/>
    <property type="gene ID" value="Zm00001eb026740"/>
</dbReference>
<dbReference type="PANTHER" id="PTHR10190:SF16">
    <property type="entry name" value="DEVELOPMENTAL PROTEIN EYES ABSENT"/>
    <property type="match status" value="1"/>
</dbReference>
<organism evidence="9 10">
    <name type="scientific">Zea mays</name>
    <name type="common">Maize</name>
    <dbReference type="NCBI Taxonomy" id="4577"/>
    <lineage>
        <taxon>Eukaryota</taxon>
        <taxon>Viridiplantae</taxon>
        <taxon>Streptophyta</taxon>
        <taxon>Embryophyta</taxon>
        <taxon>Tracheophyta</taxon>
        <taxon>Spermatophyta</taxon>
        <taxon>Magnoliopsida</taxon>
        <taxon>Liliopsida</taxon>
        <taxon>Poales</taxon>
        <taxon>Poaceae</taxon>
        <taxon>PACMAD clade</taxon>
        <taxon>Panicoideae</taxon>
        <taxon>Andropogonodae</taxon>
        <taxon>Andropogoneae</taxon>
        <taxon>Tripsacinae</taxon>
        <taxon>Zea</taxon>
    </lineage>
</organism>
<keyword evidence="5" id="KW-0904">Protein phosphatase</keyword>
<feature type="active site" description="Proton donor" evidence="7">
    <location>
        <position position="31"/>
    </location>
</feature>
<evidence type="ECO:0000256" key="1">
    <source>
        <dbReference type="ARBA" id="ARBA00010501"/>
    </source>
</evidence>
<evidence type="ECO:0000256" key="8">
    <source>
        <dbReference type="PIRSR" id="PIRSR628472-2"/>
    </source>
</evidence>
<dbReference type="GO" id="GO:0046872">
    <property type="term" value="F:metal ion binding"/>
    <property type="evidence" value="ECO:0007669"/>
    <property type="project" value="UniProtKB-KW"/>
</dbReference>
<dbReference type="GO" id="GO:0005634">
    <property type="term" value="C:nucleus"/>
    <property type="evidence" value="ECO:0000318"/>
    <property type="project" value="GO_Central"/>
</dbReference>
<dbReference type="InterPro" id="IPR028472">
    <property type="entry name" value="EYA"/>
</dbReference>
<reference evidence="9" key="2">
    <citation type="submission" date="2019-07" db="EMBL/GenBank/DDBJ databases">
        <authorList>
            <person name="Seetharam A."/>
            <person name="Woodhouse M."/>
            <person name="Cannon E."/>
        </authorList>
    </citation>
    <scope>NUCLEOTIDE SEQUENCE [LARGE SCALE GENOMIC DNA]</scope>
    <source>
        <strain evidence="9">cv. B73</strain>
    </source>
</reference>
<comment type="similarity">
    <text evidence="1">Belongs to the HAD-like hydrolase superfamily. EYA family.</text>
</comment>
<feature type="binding site" evidence="8">
    <location>
        <position position="29"/>
    </location>
    <ligand>
        <name>Mg(2+)</name>
        <dbReference type="ChEBI" id="CHEBI:18420"/>
    </ligand>
</feature>
<keyword evidence="10" id="KW-1185">Reference proteome</keyword>
<keyword evidence="3" id="KW-0378">Hydrolase</keyword>
<sequence length="181" mass="21408">MEEVVHALATGQASTDAMTKQPMKVYKWDLDETLILLKSLLVGSYARDFEGLKDREKSTQTRKRWENLILELCDVHFFYEEVTECRSKRDSPSLFSHARSIMYALKEKKIDMWKFAHVTFSKPEYLQDSDIVMNRFHKQRPVYGGWEQHHGLEHTSTTQKRSYLGNNQNCHSFEKPVRIYN</sequence>
<dbReference type="Gene3D" id="3.40.50.12350">
    <property type="match status" value="1"/>
</dbReference>
<reference evidence="10" key="1">
    <citation type="submission" date="2015-12" db="EMBL/GenBank/DDBJ databases">
        <title>Update maize B73 reference genome by single molecule sequencing technologies.</title>
        <authorList>
            <consortium name="Maize Genome Sequencing Project"/>
            <person name="Ware D."/>
        </authorList>
    </citation>
    <scope>NUCLEOTIDE SEQUENCE [LARGE SCALE GENOMIC DNA]</scope>
    <source>
        <strain evidence="10">cv. B73</strain>
    </source>
</reference>
<dbReference type="PANTHER" id="PTHR10190">
    <property type="entry name" value="EYES ABSENT"/>
    <property type="match status" value="1"/>
</dbReference>
<dbReference type="Proteomes" id="UP000007305">
    <property type="component" value="Chromosome 1"/>
</dbReference>
<evidence type="ECO:0000256" key="2">
    <source>
        <dbReference type="ARBA" id="ARBA00013064"/>
    </source>
</evidence>
<feature type="active site" description="Nucleophile" evidence="7">
    <location>
        <position position="29"/>
    </location>
</feature>
<dbReference type="InterPro" id="IPR038102">
    <property type="entry name" value="EYA_dom_sf"/>
</dbReference>
<dbReference type="GO" id="GO:0030154">
    <property type="term" value="P:cell differentiation"/>
    <property type="evidence" value="ECO:0000318"/>
    <property type="project" value="GO_Central"/>
</dbReference>
<evidence type="ECO:0000256" key="7">
    <source>
        <dbReference type="PIRSR" id="PIRSR628472-1"/>
    </source>
</evidence>
<evidence type="ECO:0000256" key="5">
    <source>
        <dbReference type="ARBA" id="ARBA00022912"/>
    </source>
</evidence>
<dbReference type="GO" id="GO:0004725">
    <property type="term" value="F:protein tyrosine phosphatase activity"/>
    <property type="evidence" value="ECO:0000318"/>
    <property type="project" value="GO_Central"/>
</dbReference>
<dbReference type="EC" id="3.1.3.48" evidence="2"/>
<reference evidence="9" key="3">
    <citation type="submission" date="2021-05" db="UniProtKB">
        <authorList>
            <consortium name="EnsemblPlants"/>
        </authorList>
    </citation>
    <scope>IDENTIFICATION</scope>
    <source>
        <strain evidence="9">cv. B73</strain>
    </source>
</reference>
<name>A0A804LPQ8_MAIZE</name>
<dbReference type="EnsemblPlants" id="Zm00001eb026740_T002">
    <property type="protein sequence ID" value="Zm00001eb026740_P002"/>
    <property type="gene ID" value="Zm00001eb026740"/>
</dbReference>
<comment type="catalytic activity">
    <reaction evidence="6">
        <text>O-phospho-L-tyrosyl-[protein] + H2O = L-tyrosyl-[protein] + phosphate</text>
        <dbReference type="Rhea" id="RHEA:10684"/>
        <dbReference type="Rhea" id="RHEA-COMP:10136"/>
        <dbReference type="Rhea" id="RHEA-COMP:20101"/>
        <dbReference type="ChEBI" id="CHEBI:15377"/>
        <dbReference type="ChEBI" id="CHEBI:43474"/>
        <dbReference type="ChEBI" id="CHEBI:46858"/>
        <dbReference type="ChEBI" id="CHEBI:61978"/>
        <dbReference type="EC" id="3.1.3.48"/>
    </reaction>
</comment>
<evidence type="ECO:0000313" key="10">
    <source>
        <dbReference type="Proteomes" id="UP000007305"/>
    </source>
</evidence>
<feature type="binding site" evidence="8">
    <location>
        <position position="31"/>
    </location>
    <ligand>
        <name>Mg(2+)</name>
        <dbReference type="ChEBI" id="CHEBI:18420"/>
    </ligand>
</feature>
<evidence type="ECO:0000256" key="4">
    <source>
        <dbReference type="ARBA" id="ARBA00022842"/>
    </source>
</evidence>
<dbReference type="GO" id="GO:0045739">
    <property type="term" value="P:positive regulation of DNA repair"/>
    <property type="evidence" value="ECO:0000318"/>
    <property type="project" value="GO_Central"/>
</dbReference>
<accession>A0A804LPQ8</accession>
<evidence type="ECO:0000256" key="3">
    <source>
        <dbReference type="ARBA" id="ARBA00022801"/>
    </source>
</evidence>
<dbReference type="InParanoid" id="A0A804LPQ8"/>
<dbReference type="AlphaFoldDB" id="A0A804LPQ8"/>
<keyword evidence="4 8" id="KW-0460">Magnesium</keyword>